<dbReference type="Proteomes" id="UP001321582">
    <property type="component" value="Plasmid pHIC"/>
</dbReference>
<name>A0AAU9DNR4_9FUSO</name>
<dbReference type="KEGG" id="haby:HLVA_22860"/>
<keyword evidence="2" id="KW-1185">Reference proteome</keyword>
<accession>A0AAU9DNR4</accession>
<sequence length="54" mass="6155">MKIKEIINRKVLNLLKYLGSENNKNLGTEKLDCCNMNKEEGNENGSKGKKRGCR</sequence>
<dbReference type="NCBIfam" id="NF040898">
    <property type="entry name" value="CC_mini_metal"/>
    <property type="match status" value="1"/>
</dbReference>
<proteinExistence type="predicted"/>
<evidence type="ECO:0008006" key="3">
    <source>
        <dbReference type="Google" id="ProtNLM"/>
    </source>
</evidence>
<reference evidence="1 2" key="1">
    <citation type="submission" date="2022-11" db="EMBL/GenBank/DDBJ databases">
        <title>Haliovirga abyssi gen. nov., sp. nov., a mesophilic fermentative bacterium isolated from the Iheya North hydrothermal field and the proposal of Haliovirgaceae fam. nov.</title>
        <authorList>
            <person name="Miyazaki U."/>
            <person name="Tame A."/>
            <person name="Miyazaki J."/>
            <person name="Takai K."/>
            <person name="Sawayama S."/>
            <person name="Kitajima M."/>
            <person name="Okamoto A."/>
            <person name="Nakagawa S."/>
        </authorList>
    </citation>
    <scope>NUCLEOTIDE SEQUENCE [LARGE SCALE GENOMIC DNA]</scope>
    <source>
        <strain evidence="1 2">IC12</strain>
        <plasmid evidence="1 2">pHIC</plasmid>
    </source>
</reference>
<keyword evidence="1" id="KW-0614">Plasmid</keyword>
<gene>
    <name evidence="1" type="ORF">HLVA_22860</name>
</gene>
<geneLocation type="plasmid" evidence="1 2">
    <name>pHIC</name>
</geneLocation>
<organism evidence="1 2">
    <name type="scientific">Haliovirga abyssi</name>
    <dbReference type="NCBI Taxonomy" id="2996794"/>
    <lineage>
        <taxon>Bacteria</taxon>
        <taxon>Fusobacteriati</taxon>
        <taxon>Fusobacteriota</taxon>
        <taxon>Fusobacteriia</taxon>
        <taxon>Fusobacteriales</taxon>
        <taxon>Haliovirgaceae</taxon>
        <taxon>Haliovirga</taxon>
    </lineage>
</organism>
<dbReference type="RefSeq" id="WP_307905581.1">
    <property type="nucleotide sequence ID" value="NZ_AP027060.1"/>
</dbReference>
<dbReference type="EMBL" id="AP027060">
    <property type="protein sequence ID" value="BDU51717.1"/>
    <property type="molecule type" value="Genomic_DNA"/>
</dbReference>
<evidence type="ECO:0000313" key="1">
    <source>
        <dbReference type="EMBL" id="BDU51717.1"/>
    </source>
</evidence>
<protein>
    <recommendedName>
        <fullName evidence="3">Bacteriocin</fullName>
    </recommendedName>
</protein>
<dbReference type="AlphaFoldDB" id="A0AAU9DNR4"/>
<evidence type="ECO:0000313" key="2">
    <source>
        <dbReference type="Proteomes" id="UP001321582"/>
    </source>
</evidence>